<name>S2KWR1_BILW3</name>
<evidence type="ECO:0000313" key="1">
    <source>
        <dbReference type="EMBL" id="EPC05741.1"/>
    </source>
</evidence>
<dbReference type="STRING" id="563192.HMPREF0179_05263"/>
<dbReference type="GeneID" id="78087917"/>
<dbReference type="HOGENOM" id="CLU_3230328_0_0_7"/>
<organism evidence="1 2">
    <name type="scientific">Bilophila wadsworthia (strain 3_1_6)</name>
    <dbReference type="NCBI Taxonomy" id="563192"/>
    <lineage>
        <taxon>Bacteria</taxon>
        <taxon>Pseudomonadati</taxon>
        <taxon>Thermodesulfobacteriota</taxon>
        <taxon>Desulfovibrionia</taxon>
        <taxon>Desulfovibrionales</taxon>
        <taxon>Desulfovibrionaceae</taxon>
        <taxon>Bilophila</taxon>
    </lineage>
</organism>
<dbReference type="EMBL" id="ADCP02000002">
    <property type="protein sequence ID" value="EPC05741.1"/>
    <property type="molecule type" value="Genomic_DNA"/>
</dbReference>
<comment type="caution">
    <text evidence="1">The sequence shown here is derived from an EMBL/GenBank/DDBJ whole genome shotgun (WGS) entry which is preliminary data.</text>
</comment>
<dbReference type="Proteomes" id="UP000006034">
    <property type="component" value="Unassembled WGS sequence"/>
</dbReference>
<proteinExistence type="predicted"/>
<keyword evidence="2" id="KW-1185">Reference proteome</keyword>
<dbReference type="RefSeq" id="WP_016360910.1">
    <property type="nucleotide sequence ID" value="NZ_KE150239.1"/>
</dbReference>
<dbReference type="AlphaFoldDB" id="S2KWR1"/>
<reference evidence="1 2" key="1">
    <citation type="submission" date="2010-10" db="EMBL/GenBank/DDBJ databases">
        <authorList>
            <consortium name="The Broad Institute Genome Sequencing Platform"/>
            <person name="Ward D."/>
            <person name="Earl A."/>
            <person name="Feldgarden M."/>
            <person name="Young S.K."/>
            <person name="Gargeya S."/>
            <person name="Zeng Q."/>
            <person name="Alvarado L."/>
            <person name="Berlin A."/>
            <person name="Bochicchio J."/>
            <person name="Chapman S.B."/>
            <person name="Chen Z."/>
            <person name="Freedman E."/>
            <person name="Gellesch M."/>
            <person name="Goldberg J."/>
            <person name="Griggs A."/>
            <person name="Gujja S."/>
            <person name="Heilman E."/>
            <person name="Heiman D."/>
            <person name="Howarth C."/>
            <person name="Mehta T."/>
            <person name="Neiman D."/>
            <person name="Pearson M."/>
            <person name="Roberts A."/>
            <person name="Saif S."/>
            <person name="Shea T."/>
            <person name="Shenoy N."/>
            <person name="Sisk P."/>
            <person name="Stolte C."/>
            <person name="Sykes S."/>
            <person name="White J."/>
            <person name="Yandava C."/>
            <person name="Allen-Vercoe E."/>
            <person name="Sibley C."/>
            <person name="Ambrose C.E."/>
            <person name="Strauss J."/>
            <person name="Daigneault M."/>
            <person name="Haas B."/>
            <person name="Nusbaum C."/>
            <person name="Birren B."/>
        </authorList>
    </citation>
    <scope>NUCLEOTIDE SEQUENCE [LARGE SCALE GENOMIC DNA]</scope>
    <source>
        <strain evidence="1 2">3_1_6</strain>
    </source>
</reference>
<protein>
    <submittedName>
        <fullName evidence="1">Uncharacterized protein</fullName>
    </submittedName>
</protein>
<accession>S2KWR1</accession>
<reference evidence="1 2" key="2">
    <citation type="submission" date="2013-04" db="EMBL/GenBank/DDBJ databases">
        <title>The Genome Sequence of Bilophila wadsworthia 3_1_6.</title>
        <authorList>
            <consortium name="The Broad Institute Genomics Platform"/>
            <person name="Earl A."/>
            <person name="Ward D."/>
            <person name="Feldgarden M."/>
            <person name="Gevers D."/>
            <person name="Sibley C."/>
            <person name="Strauss J."/>
            <person name="Allen-Vercoe E."/>
            <person name="Walker B."/>
            <person name="Young S."/>
            <person name="Zeng Q."/>
            <person name="Gargeya S."/>
            <person name="Fitzgerald M."/>
            <person name="Haas B."/>
            <person name="Abouelleil A."/>
            <person name="Allen A.W."/>
            <person name="Alvarado L."/>
            <person name="Arachchi H.M."/>
            <person name="Berlin A.M."/>
            <person name="Chapman S.B."/>
            <person name="Gainer-Dewar J."/>
            <person name="Goldberg J."/>
            <person name="Griggs A."/>
            <person name="Gujja S."/>
            <person name="Hansen M."/>
            <person name="Howarth C."/>
            <person name="Imamovic A."/>
            <person name="Ireland A."/>
            <person name="Larimer J."/>
            <person name="McCowan C."/>
            <person name="Murphy C."/>
            <person name="Pearson M."/>
            <person name="Poon T.W."/>
            <person name="Priest M."/>
            <person name="Roberts A."/>
            <person name="Saif S."/>
            <person name="Shea T."/>
            <person name="Sisk P."/>
            <person name="Sykes S."/>
            <person name="Wortman J."/>
            <person name="Nusbaum C."/>
            <person name="Birren B."/>
        </authorList>
    </citation>
    <scope>NUCLEOTIDE SEQUENCE [LARGE SCALE GENOMIC DNA]</scope>
    <source>
        <strain evidence="1 2">3_1_6</strain>
    </source>
</reference>
<sequence length="43" mass="4917">MSQCELMPMPAPSIVLHDGHPATTSLEIAKFFRKRYTDVLRDI</sequence>
<gene>
    <name evidence="1" type="ORF">HMPREF0179_05263</name>
</gene>
<evidence type="ECO:0000313" key="2">
    <source>
        <dbReference type="Proteomes" id="UP000006034"/>
    </source>
</evidence>